<evidence type="ECO:0000256" key="3">
    <source>
        <dbReference type="ARBA" id="ARBA00022630"/>
    </source>
</evidence>
<proteinExistence type="inferred from homology"/>
<feature type="binding site" evidence="6">
    <location>
        <position position="323"/>
    </location>
    <ligand>
        <name>D-dopa</name>
        <dbReference type="ChEBI" id="CHEBI:149689"/>
    </ligand>
</feature>
<dbReference type="PANTHER" id="PTHR11530:SF16">
    <property type="entry name" value="D-AMINO ACID OXIDASE (AFU_ORTHOLOGUE AFUA_5G11290)"/>
    <property type="match status" value="1"/>
</dbReference>
<evidence type="ECO:0000256" key="2">
    <source>
        <dbReference type="ARBA" id="ARBA00006730"/>
    </source>
</evidence>
<evidence type="ECO:0000256" key="6">
    <source>
        <dbReference type="PIRSR" id="PIRSR000189-1"/>
    </source>
</evidence>
<comment type="cofactor">
    <cofactor evidence="1 6">
        <name>FAD</name>
        <dbReference type="ChEBI" id="CHEBI:57692"/>
    </cofactor>
</comment>
<evidence type="ECO:0000256" key="5">
    <source>
        <dbReference type="ARBA" id="ARBA00023002"/>
    </source>
</evidence>
<evidence type="ECO:0000313" key="8">
    <source>
        <dbReference type="EMBL" id="KZZ89068.1"/>
    </source>
</evidence>
<keyword evidence="4 6" id="KW-0274">FAD</keyword>
<keyword evidence="9" id="KW-1185">Reference proteome</keyword>
<dbReference type="InterPro" id="IPR006076">
    <property type="entry name" value="FAD-dep_OxRdtase"/>
</dbReference>
<dbReference type="SUPFAM" id="SSF51971">
    <property type="entry name" value="Nucleotide-binding domain"/>
    <property type="match status" value="1"/>
</dbReference>
<dbReference type="Proteomes" id="UP000242877">
    <property type="component" value="Unassembled WGS sequence"/>
</dbReference>
<evidence type="ECO:0000259" key="7">
    <source>
        <dbReference type="Pfam" id="PF01266"/>
    </source>
</evidence>
<dbReference type="SUPFAM" id="SSF54373">
    <property type="entry name" value="FAD-linked reductases, C-terminal domain"/>
    <property type="match status" value="1"/>
</dbReference>
<feature type="binding site" evidence="6">
    <location>
        <position position="296"/>
    </location>
    <ligand>
        <name>D-dopa</name>
        <dbReference type="ChEBI" id="CHEBI:149689"/>
    </ligand>
</feature>
<dbReference type="PIRSF" id="PIRSF000189">
    <property type="entry name" value="D-aa_oxidase"/>
    <property type="match status" value="1"/>
</dbReference>
<dbReference type="VEuPathDB" id="FungiDB:AAP_04553"/>
<dbReference type="GO" id="GO:0003884">
    <property type="term" value="F:D-amino-acid oxidase activity"/>
    <property type="evidence" value="ECO:0007669"/>
    <property type="project" value="InterPro"/>
</dbReference>
<feature type="binding site" evidence="6">
    <location>
        <position position="186"/>
    </location>
    <ligand>
        <name>FAD</name>
        <dbReference type="ChEBI" id="CHEBI:57692"/>
    </ligand>
</feature>
<dbReference type="InterPro" id="IPR023209">
    <property type="entry name" value="DAO"/>
</dbReference>
<evidence type="ECO:0000256" key="4">
    <source>
        <dbReference type="ARBA" id="ARBA00022827"/>
    </source>
</evidence>
<evidence type="ECO:0000256" key="1">
    <source>
        <dbReference type="ARBA" id="ARBA00001974"/>
    </source>
</evidence>
<dbReference type="EMBL" id="AZGZ01000022">
    <property type="protein sequence ID" value="KZZ89068.1"/>
    <property type="molecule type" value="Genomic_DNA"/>
</dbReference>
<dbReference type="Gene3D" id="3.30.9.10">
    <property type="entry name" value="D-Amino Acid Oxidase, subunit A, domain 2"/>
    <property type="match status" value="1"/>
</dbReference>
<protein>
    <submittedName>
        <fullName evidence="8">NAD(P)-binding domain protein</fullName>
    </submittedName>
</protein>
<sequence length="350" mass="38862">MVVNNSSFVVLGGGVAGLTTANELLSRVPGSKITVVAKHFPGDVNFTEYCSPQAGANWITFEKEYNQQAKYDEATFHRFQDIIRDHPESGVRSIPLRVVFGKETPKSERPWFSDLLKMKEVPKDQIPESAGWALEGQSLIINTAVYLSWLQGHLIRAGVNFKRKHYDHIDTLFTDFPNAAAVFNCTGLGARSLGGVEDPDVFPAKGQTILVSDPKEPINCTYFWQQSPMGPWEFSHVFPRPIGGGVIIGGIKVDNDWSPEVDQKRVEIIKERACQLCPQLGKPDELQIIRHNIGLRPGRKGNTRVEAEKRGDRVIIHNYGAGGSGYQSSWATAKHAVDLLLKQSDIKSKL</sequence>
<name>A0A167WN43_9EURO</name>
<dbReference type="Gene3D" id="3.40.50.720">
    <property type="entry name" value="NAD(P)-binding Rossmann-like Domain"/>
    <property type="match status" value="1"/>
</dbReference>
<accession>A0A167WN43</accession>
<dbReference type="GO" id="GO:0071949">
    <property type="term" value="F:FAD binding"/>
    <property type="evidence" value="ECO:0007669"/>
    <property type="project" value="InterPro"/>
</dbReference>
<evidence type="ECO:0000313" key="9">
    <source>
        <dbReference type="Proteomes" id="UP000242877"/>
    </source>
</evidence>
<gene>
    <name evidence="8" type="ORF">AAP_04553</name>
</gene>
<dbReference type="GO" id="GO:0019478">
    <property type="term" value="P:D-amino acid catabolic process"/>
    <property type="evidence" value="ECO:0007669"/>
    <property type="project" value="TreeGrafter"/>
</dbReference>
<dbReference type="AlphaFoldDB" id="A0A167WN43"/>
<keyword evidence="5" id="KW-0560">Oxidoreductase</keyword>
<comment type="similarity">
    <text evidence="2">Belongs to the DAMOX/DASOX family.</text>
</comment>
<reference evidence="8 9" key="1">
    <citation type="journal article" date="2016" name="Genome Biol. Evol.">
        <title>Divergent and convergent evolution of fungal pathogenicity.</title>
        <authorList>
            <person name="Shang Y."/>
            <person name="Xiao G."/>
            <person name="Zheng P."/>
            <person name="Cen K."/>
            <person name="Zhan S."/>
            <person name="Wang C."/>
        </authorList>
    </citation>
    <scope>NUCLEOTIDE SEQUENCE [LARGE SCALE GENOMIC DNA]</scope>
    <source>
        <strain evidence="8 9">ARSEF 7405</strain>
    </source>
</reference>
<dbReference type="GO" id="GO:0005737">
    <property type="term" value="C:cytoplasm"/>
    <property type="evidence" value="ECO:0007669"/>
    <property type="project" value="TreeGrafter"/>
</dbReference>
<feature type="domain" description="FAD dependent oxidoreductase" evidence="7">
    <location>
        <begin position="8"/>
        <end position="339"/>
    </location>
</feature>
<dbReference type="Pfam" id="PF01266">
    <property type="entry name" value="DAO"/>
    <property type="match status" value="1"/>
</dbReference>
<comment type="caution">
    <text evidence="8">The sequence shown here is derived from an EMBL/GenBank/DDBJ whole genome shotgun (WGS) entry which is preliminary data.</text>
</comment>
<dbReference type="PANTHER" id="PTHR11530">
    <property type="entry name" value="D-AMINO ACID OXIDASE"/>
    <property type="match status" value="1"/>
</dbReference>
<dbReference type="OrthoDB" id="409956at2759"/>
<organism evidence="8 9">
    <name type="scientific">Ascosphaera apis ARSEF 7405</name>
    <dbReference type="NCBI Taxonomy" id="392613"/>
    <lineage>
        <taxon>Eukaryota</taxon>
        <taxon>Fungi</taxon>
        <taxon>Dikarya</taxon>
        <taxon>Ascomycota</taxon>
        <taxon>Pezizomycotina</taxon>
        <taxon>Eurotiomycetes</taxon>
        <taxon>Eurotiomycetidae</taxon>
        <taxon>Onygenales</taxon>
        <taxon>Ascosphaeraceae</taxon>
        <taxon>Ascosphaera</taxon>
    </lineage>
</organism>
<keyword evidence="3" id="KW-0285">Flavoprotein</keyword>